<dbReference type="InterPro" id="IPR036097">
    <property type="entry name" value="HisK_dim/P_sf"/>
</dbReference>
<evidence type="ECO:0000259" key="17">
    <source>
        <dbReference type="PROSITE" id="PS50110"/>
    </source>
</evidence>
<feature type="domain" description="Response regulatory" evidence="17">
    <location>
        <begin position="493"/>
        <end position="606"/>
    </location>
</feature>
<evidence type="ECO:0000256" key="11">
    <source>
        <dbReference type="ARBA" id="ARBA00023012"/>
    </source>
</evidence>
<dbReference type="Pfam" id="PF13493">
    <property type="entry name" value="DUF4118"/>
    <property type="match status" value="1"/>
</dbReference>
<evidence type="ECO:0000256" key="13">
    <source>
        <dbReference type="PROSITE-ProRule" id="PRU00169"/>
    </source>
</evidence>
<evidence type="ECO:0000256" key="4">
    <source>
        <dbReference type="ARBA" id="ARBA00022553"/>
    </source>
</evidence>
<dbReference type="EMBL" id="NRSG01000267">
    <property type="protein sequence ID" value="MBK1661212.1"/>
    <property type="molecule type" value="Genomic_DNA"/>
</dbReference>
<dbReference type="Pfam" id="PF02518">
    <property type="entry name" value="HATPase_c"/>
    <property type="match status" value="1"/>
</dbReference>
<dbReference type="InterPro" id="IPR025201">
    <property type="entry name" value="KdpD_TM"/>
</dbReference>
<feature type="transmembrane region" description="Helical" evidence="15">
    <location>
        <begin position="144"/>
        <end position="165"/>
    </location>
</feature>
<sequence>MERRAMWGILARAAPGPTGAAPRLAGNPGRPDLDRQPGPASPPMRPATPATDRPHRSGSPAGGWRGYAIALVAFGLAFALRLALAEVLPPAGFPFLTFFPAVLLTAFFGGLGPGLLASALSVLTAWHVFLPPAWSFQLKGAADAIALGFFGVILLVDCIVIHLMTRSLARVREERARSDGLAAELALRLTELRAAHAEGEAVRRRLAASEARLQALNADLQARVAVEVAAREAAQARAAHAERLQALGQLAGGIAHDFNNVLQAIGSSAGLMERRAGDPEAVRRLARLALEATGRGAAVTNRLLAFARRGALRAEPVAPAALLDGLREMLAHTLGAAIAVRVQAPPGLPPLLADRAQLETVLVNLATNARDAMPEGGRLDLAACTDQAAAGHPAGLAPGHYLRLTVRDTGTGMPPEVLARIAEPFFTTKGIGQGTGLGLAMARGFVEQSGGALLVESEEGAGTTVSVWLPQAAGGDGAAATAPPPEGVLRGRRILLVDDEAPVRQALGHALRDLGCRVAEARDAAEALARLRDEPGFDALVTDLSMPGANGLALIREARRHDPALPALLLTGFAGDLGTAGDAPDYVLLRKPVTGGELAAALATLPVRVPAGPG</sequence>
<dbReference type="PROSITE" id="PS50110">
    <property type="entry name" value="RESPONSE_REGULATORY"/>
    <property type="match status" value="1"/>
</dbReference>
<comment type="catalytic activity">
    <reaction evidence="1">
        <text>ATP + protein L-histidine = ADP + protein N-phospho-L-histidine.</text>
        <dbReference type="EC" id="2.7.13.3"/>
    </reaction>
</comment>
<protein>
    <recommendedName>
        <fullName evidence="3">histidine kinase</fullName>
        <ecNumber evidence="3">2.7.13.3</ecNumber>
    </recommendedName>
</protein>
<evidence type="ECO:0000256" key="2">
    <source>
        <dbReference type="ARBA" id="ARBA00004141"/>
    </source>
</evidence>
<evidence type="ECO:0000256" key="3">
    <source>
        <dbReference type="ARBA" id="ARBA00012438"/>
    </source>
</evidence>
<comment type="caution">
    <text evidence="18">The sequence shown here is derived from an EMBL/GenBank/DDBJ whole genome shotgun (WGS) entry which is preliminary data.</text>
</comment>
<dbReference type="InterPro" id="IPR036890">
    <property type="entry name" value="HATPase_C_sf"/>
</dbReference>
<dbReference type="Gene3D" id="1.10.287.130">
    <property type="match status" value="1"/>
</dbReference>
<dbReference type="InterPro" id="IPR038318">
    <property type="entry name" value="KdpD_sf"/>
</dbReference>
<dbReference type="SMART" id="SM00387">
    <property type="entry name" value="HATPase_c"/>
    <property type="match status" value="1"/>
</dbReference>
<evidence type="ECO:0000256" key="5">
    <source>
        <dbReference type="ARBA" id="ARBA00022679"/>
    </source>
</evidence>
<keyword evidence="7" id="KW-0547">Nucleotide-binding</keyword>
<dbReference type="Proteomes" id="UP000697995">
    <property type="component" value="Unassembled WGS sequence"/>
</dbReference>
<dbReference type="EC" id="2.7.13.3" evidence="3"/>
<dbReference type="PANTHER" id="PTHR43065">
    <property type="entry name" value="SENSOR HISTIDINE KINASE"/>
    <property type="match status" value="1"/>
</dbReference>
<keyword evidence="4 13" id="KW-0597">Phosphoprotein</keyword>
<keyword evidence="19" id="KW-1185">Reference proteome</keyword>
<evidence type="ECO:0000256" key="10">
    <source>
        <dbReference type="ARBA" id="ARBA00022989"/>
    </source>
</evidence>
<gene>
    <name evidence="18" type="ORF">CKO45_23660</name>
</gene>
<dbReference type="SUPFAM" id="SSF52172">
    <property type="entry name" value="CheY-like"/>
    <property type="match status" value="1"/>
</dbReference>
<feature type="domain" description="Histidine kinase" evidence="16">
    <location>
        <begin position="253"/>
        <end position="473"/>
    </location>
</feature>
<dbReference type="Gene3D" id="3.30.565.10">
    <property type="entry name" value="Histidine kinase-like ATPase, C-terminal domain"/>
    <property type="match status" value="1"/>
</dbReference>
<accession>A0ABS1D2Y6</accession>
<evidence type="ECO:0000259" key="16">
    <source>
        <dbReference type="PROSITE" id="PS50109"/>
    </source>
</evidence>
<dbReference type="PANTHER" id="PTHR43065:SF49">
    <property type="entry name" value="HISTIDINE KINASE"/>
    <property type="match status" value="1"/>
</dbReference>
<feature type="transmembrane region" description="Helical" evidence="15">
    <location>
        <begin position="96"/>
        <end position="124"/>
    </location>
</feature>
<dbReference type="Gene3D" id="1.20.120.620">
    <property type="entry name" value="Backbone structure of the membrane domain of e. Coli histidine kinase receptor kdpd"/>
    <property type="match status" value="1"/>
</dbReference>
<dbReference type="SUPFAM" id="SSF55874">
    <property type="entry name" value="ATPase domain of HSP90 chaperone/DNA topoisomerase II/histidine kinase"/>
    <property type="match status" value="1"/>
</dbReference>
<keyword evidence="5" id="KW-0808">Transferase</keyword>
<keyword evidence="10 15" id="KW-1133">Transmembrane helix</keyword>
<evidence type="ECO:0000256" key="14">
    <source>
        <dbReference type="SAM" id="MobiDB-lite"/>
    </source>
</evidence>
<dbReference type="InterPro" id="IPR004358">
    <property type="entry name" value="Sig_transdc_His_kin-like_C"/>
</dbReference>
<dbReference type="InterPro" id="IPR003594">
    <property type="entry name" value="HATPase_dom"/>
</dbReference>
<proteinExistence type="predicted"/>
<keyword evidence="6 15" id="KW-0812">Transmembrane</keyword>
<dbReference type="InterPro" id="IPR003661">
    <property type="entry name" value="HisK_dim/P_dom"/>
</dbReference>
<evidence type="ECO:0000313" key="19">
    <source>
        <dbReference type="Proteomes" id="UP000697995"/>
    </source>
</evidence>
<feature type="region of interest" description="Disordered" evidence="14">
    <location>
        <begin position="13"/>
        <end position="59"/>
    </location>
</feature>
<evidence type="ECO:0000256" key="12">
    <source>
        <dbReference type="ARBA" id="ARBA00023136"/>
    </source>
</evidence>
<evidence type="ECO:0000313" key="18">
    <source>
        <dbReference type="EMBL" id="MBK1661212.1"/>
    </source>
</evidence>
<dbReference type="Pfam" id="PF00072">
    <property type="entry name" value="Response_reg"/>
    <property type="match status" value="1"/>
</dbReference>
<dbReference type="InterPro" id="IPR011006">
    <property type="entry name" value="CheY-like_superfamily"/>
</dbReference>
<evidence type="ECO:0000256" key="15">
    <source>
        <dbReference type="SAM" id="Phobius"/>
    </source>
</evidence>
<evidence type="ECO:0000256" key="9">
    <source>
        <dbReference type="ARBA" id="ARBA00022840"/>
    </source>
</evidence>
<keyword evidence="11" id="KW-0902">Two-component regulatory system</keyword>
<dbReference type="InterPro" id="IPR005467">
    <property type="entry name" value="His_kinase_dom"/>
</dbReference>
<keyword evidence="12 15" id="KW-0472">Membrane</keyword>
<dbReference type="PRINTS" id="PR00344">
    <property type="entry name" value="BCTRLSENSOR"/>
</dbReference>
<organism evidence="18 19">
    <name type="scientific">Paracraurococcus ruber</name>
    <dbReference type="NCBI Taxonomy" id="77675"/>
    <lineage>
        <taxon>Bacteria</taxon>
        <taxon>Pseudomonadati</taxon>
        <taxon>Pseudomonadota</taxon>
        <taxon>Alphaproteobacteria</taxon>
        <taxon>Acetobacterales</taxon>
        <taxon>Roseomonadaceae</taxon>
        <taxon>Paracraurococcus</taxon>
    </lineage>
</organism>
<name>A0ABS1D2Y6_9PROT</name>
<keyword evidence="9" id="KW-0067">ATP-binding</keyword>
<dbReference type="SMART" id="SM00448">
    <property type="entry name" value="REC"/>
    <property type="match status" value="1"/>
</dbReference>
<feature type="transmembrane region" description="Helical" evidence="15">
    <location>
        <begin position="64"/>
        <end position="84"/>
    </location>
</feature>
<feature type="compositionally biased region" description="Low complexity" evidence="14">
    <location>
        <begin position="13"/>
        <end position="26"/>
    </location>
</feature>
<keyword evidence="8" id="KW-0418">Kinase</keyword>
<reference evidence="18 19" key="1">
    <citation type="journal article" date="2020" name="Microorganisms">
        <title>Osmotic Adaptation and Compatible Solute Biosynthesis of Phototrophic Bacteria as Revealed from Genome Analyses.</title>
        <authorList>
            <person name="Imhoff J.F."/>
            <person name="Rahn T."/>
            <person name="Kunzel S."/>
            <person name="Keller A."/>
            <person name="Neulinger S.C."/>
        </authorList>
    </citation>
    <scope>NUCLEOTIDE SEQUENCE [LARGE SCALE GENOMIC DNA]</scope>
    <source>
        <strain evidence="18 19">DSM 15382</strain>
    </source>
</reference>
<evidence type="ECO:0000256" key="7">
    <source>
        <dbReference type="ARBA" id="ARBA00022741"/>
    </source>
</evidence>
<dbReference type="PROSITE" id="PS50109">
    <property type="entry name" value="HIS_KIN"/>
    <property type="match status" value="1"/>
</dbReference>
<dbReference type="SUPFAM" id="SSF47384">
    <property type="entry name" value="Homodimeric domain of signal transducing histidine kinase"/>
    <property type="match status" value="1"/>
</dbReference>
<evidence type="ECO:0000256" key="8">
    <source>
        <dbReference type="ARBA" id="ARBA00022777"/>
    </source>
</evidence>
<evidence type="ECO:0000256" key="1">
    <source>
        <dbReference type="ARBA" id="ARBA00000085"/>
    </source>
</evidence>
<dbReference type="Gene3D" id="3.40.50.2300">
    <property type="match status" value="1"/>
</dbReference>
<dbReference type="InterPro" id="IPR001789">
    <property type="entry name" value="Sig_transdc_resp-reg_receiver"/>
</dbReference>
<evidence type="ECO:0000256" key="6">
    <source>
        <dbReference type="ARBA" id="ARBA00022692"/>
    </source>
</evidence>
<dbReference type="SMART" id="SM00388">
    <property type="entry name" value="HisKA"/>
    <property type="match status" value="1"/>
</dbReference>
<feature type="modified residue" description="4-aspartylphosphate" evidence="13">
    <location>
        <position position="543"/>
    </location>
</feature>
<comment type="subcellular location">
    <subcellularLocation>
        <location evidence="2">Membrane</location>
        <topology evidence="2">Multi-pass membrane protein</topology>
    </subcellularLocation>
</comment>